<evidence type="ECO:0000313" key="4">
    <source>
        <dbReference type="Proteomes" id="UP000472372"/>
    </source>
</evidence>
<dbReference type="PANTHER" id="PTHR31001:SF90">
    <property type="entry name" value="CENTROMERE DNA-BINDING PROTEIN COMPLEX CBF3 SUBUNIT B"/>
    <property type="match status" value="1"/>
</dbReference>
<organism evidence="3 4">
    <name type="scientific">Pyrenophora teres f. teres</name>
    <dbReference type="NCBI Taxonomy" id="97479"/>
    <lineage>
        <taxon>Eukaryota</taxon>
        <taxon>Fungi</taxon>
        <taxon>Dikarya</taxon>
        <taxon>Ascomycota</taxon>
        <taxon>Pezizomycotina</taxon>
        <taxon>Dothideomycetes</taxon>
        <taxon>Pleosporomycetidae</taxon>
        <taxon>Pleosporales</taxon>
        <taxon>Pleosporineae</taxon>
        <taxon>Pleosporaceae</taxon>
        <taxon>Pyrenophora</taxon>
    </lineage>
</organism>
<name>A0A6S6WGP8_9PLEO</name>
<dbReference type="PANTHER" id="PTHR31001">
    <property type="entry name" value="UNCHARACTERIZED TRANSCRIPTIONAL REGULATORY PROTEIN"/>
    <property type="match status" value="1"/>
</dbReference>
<protein>
    <submittedName>
        <fullName evidence="3">Uncharacterized protein</fullName>
    </submittedName>
</protein>
<evidence type="ECO:0000313" key="3">
    <source>
        <dbReference type="EMBL" id="CAE7216943.1"/>
    </source>
</evidence>
<dbReference type="AlphaFoldDB" id="A0A6S6WGP8"/>
<reference evidence="3" key="1">
    <citation type="submission" date="2021-02" db="EMBL/GenBank/DDBJ databases">
        <authorList>
            <person name="Syme A R."/>
            <person name="Syme A R."/>
            <person name="Moolhuijzen P."/>
        </authorList>
    </citation>
    <scope>NUCLEOTIDE SEQUENCE</scope>
    <source>
        <strain evidence="3">W1-1</strain>
    </source>
</reference>
<dbReference type="InterPro" id="IPR050613">
    <property type="entry name" value="Sec_Metabolite_Reg"/>
</dbReference>
<keyword evidence="2" id="KW-0539">Nucleus</keyword>
<evidence type="ECO:0000256" key="1">
    <source>
        <dbReference type="ARBA" id="ARBA00004123"/>
    </source>
</evidence>
<gene>
    <name evidence="3" type="ORF">PTTW11_10891</name>
</gene>
<proteinExistence type="predicted"/>
<evidence type="ECO:0000256" key="2">
    <source>
        <dbReference type="ARBA" id="ARBA00023242"/>
    </source>
</evidence>
<dbReference type="GO" id="GO:0005634">
    <property type="term" value="C:nucleus"/>
    <property type="evidence" value="ECO:0007669"/>
    <property type="project" value="UniProtKB-SubCell"/>
</dbReference>
<accession>A0A6S6WGP8</accession>
<dbReference type="EMBL" id="HG992987">
    <property type="protein sequence ID" value="CAE7216943.1"/>
    <property type="molecule type" value="Genomic_DNA"/>
</dbReference>
<comment type="subcellular location">
    <subcellularLocation>
        <location evidence="1">Nucleus</location>
    </subcellularLocation>
</comment>
<sequence length="295" mass="32781">MSSPEARPAYVALISCPTSQSLSPIFSTPNAYQQQFPESWPLHLHLILWAHVASDSHVGLVTKQADLLTVYEEEGQCSKTVPCTNCIRRGQQDTCRIDDIQGGPTSPSQSLSSRAQELEFLRQRLTQLENEGYQGSPTNDGTTTRDLQPETPDVHINETTDHSSSISASRDAATVLEFLAWGRRTDPDCHIVISDEPMENATPETAGVFEDLSQLPIIQLLLPSAQQVRQLVDYHRDCLSWYHGSYFDPTFQTQISDFYYKYNGLIEDPAVNLQCAALLFSILTASLTCAPDTQA</sequence>
<dbReference type="Proteomes" id="UP000472372">
    <property type="component" value="Chromosome 11"/>
</dbReference>